<name>A0AB34L899_PARDI</name>
<dbReference type="Pfam" id="PF01041">
    <property type="entry name" value="DegT_DnrJ_EryC1"/>
    <property type="match status" value="1"/>
</dbReference>
<evidence type="ECO:0000313" key="5">
    <source>
        <dbReference type="EMBL" id="KDS35391.1"/>
    </source>
</evidence>
<dbReference type="RefSeq" id="WP_036611380.1">
    <property type="nucleotide sequence ID" value="NZ_JNHK01000094.1"/>
</dbReference>
<protein>
    <submittedName>
        <fullName evidence="5">Cys/Met metabolism PLP-dependent enzyme family protein</fullName>
    </submittedName>
</protein>
<accession>A0AB34L899</accession>
<dbReference type="GO" id="GO:0000271">
    <property type="term" value="P:polysaccharide biosynthetic process"/>
    <property type="evidence" value="ECO:0007669"/>
    <property type="project" value="TreeGrafter"/>
</dbReference>
<keyword evidence="3 4" id="KW-0663">Pyridoxal phosphate</keyword>
<evidence type="ECO:0000256" key="2">
    <source>
        <dbReference type="PIRSR" id="PIRSR000390-1"/>
    </source>
</evidence>
<gene>
    <name evidence="5" type="ORF">M091_2401</name>
</gene>
<dbReference type="InterPro" id="IPR015422">
    <property type="entry name" value="PyrdxlP-dep_Trfase_small"/>
</dbReference>
<feature type="modified residue" description="N6-(pyridoxal phosphate)lysine" evidence="3">
    <location>
        <position position="199"/>
    </location>
</feature>
<dbReference type="Gene3D" id="3.90.1150.10">
    <property type="entry name" value="Aspartate Aminotransferase, domain 1"/>
    <property type="match status" value="1"/>
</dbReference>
<reference evidence="5 6" key="1">
    <citation type="submission" date="2014-04" db="EMBL/GenBank/DDBJ databases">
        <authorList>
            <person name="Sears C."/>
            <person name="Carroll K."/>
            <person name="Sack B.R."/>
            <person name="Qadri F."/>
            <person name="Myers L.L."/>
            <person name="Chung G.-T."/>
            <person name="Escheverria P."/>
            <person name="Fraser C.M."/>
            <person name="Sadzewicz L."/>
            <person name="Shefchek K.A."/>
            <person name="Tallon L."/>
            <person name="Das S.P."/>
            <person name="Daugherty S."/>
            <person name="Mongodin E.F."/>
        </authorList>
    </citation>
    <scope>NUCLEOTIDE SEQUENCE [LARGE SCALE GENOMIC DNA]</scope>
    <source>
        <strain evidence="5 6">3776 D15 i</strain>
    </source>
</reference>
<dbReference type="FunFam" id="3.90.1150.10:FF:000092">
    <property type="entry name" value="Capsular polysaccharide biosynthesis protein"/>
    <property type="match status" value="1"/>
</dbReference>
<dbReference type="EMBL" id="JNHK01000094">
    <property type="protein sequence ID" value="KDS35391.1"/>
    <property type="molecule type" value="Genomic_DNA"/>
</dbReference>
<comment type="similarity">
    <text evidence="1 4">Belongs to the DegT/DnrJ/EryC1 family.</text>
</comment>
<dbReference type="InterPro" id="IPR000653">
    <property type="entry name" value="DegT/StrS_aminotransferase"/>
</dbReference>
<feature type="active site" description="Proton acceptor" evidence="2">
    <location>
        <position position="199"/>
    </location>
</feature>
<dbReference type="Proteomes" id="UP000027850">
    <property type="component" value="Unassembled WGS sequence"/>
</dbReference>
<evidence type="ECO:0000256" key="3">
    <source>
        <dbReference type="PIRSR" id="PIRSR000390-2"/>
    </source>
</evidence>
<evidence type="ECO:0000256" key="4">
    <source>
        <dbReference type="RuleBase" id="RU004508"/>
    </source>
</evidence>
<dbReference type="FunFam" id="3.40.640.10:FF:000077">
    <property type="entry name" value="Spore coat polysaccharide biosynthesis protein spsC"/>
    <property type="match status" value="1"/>
</dbReference>
<dbReference type="GO" id="GO:0030170">
    <property type="term" value="F:pyridoxal phosphate binding"/>
    <property type="evidence" value="ECO:0007669"/>
    <property type="project" value="TreeGrafter"/>
</dbReference>
<evidence type="ECO:0000256" key="1">
    <source>
        <dbReference type="ARBA" id="ARBA00037999"/>
    </source>
</evidence>
<dbReference type="PANTHER" id="PTHR30244">
    <property type="entry name" value="TRANSAMINASE"/>
    <property type="match status" value="1"/>
</dbReference>
<dbReference type="AlphaFoldDB" id="A0AB34L899"/>
<dbReference type="Gene3D" id="3.40.640.10">
    <property type="entry name" value="Type I PLP-dependent aspartate aminotransferase-like (Major domain)"/>
    <property type="match status" value="1"/>
</dbReference>
<dbReference type="CDD" id="cd00616">
    <property type="entry name" value="AHBA_syn"/>
    <property type="match status" value="1"/>
</dbReference>
<dbReference type="PANTHER" id="PTHR30244:SF34">
    <property type="entry name" value="DTDP-4-AMINO-4,6-DIDEOXYGALACTOSE TRANSAMINASE"/>
    <property type="match status" value="1"/>
</dbReference>
<sequence>MITKKIPFSPPDMTYAEVEEVKESILSGWITTGPRTKEFENMIAMCCGTNKVVCLNSATACMEMILRVLGVGPDDEVITSAYTYTATASVTCHVGAKVVMVDTAPDSFEIDYSKLADAITPRTKAILPVDLAGVVCDYDKIFAAVKSKKDIFVPANDIQKAFGRVVVLADAAHAFGAKWHGKMCGEIADFTSFSFHAVKNLTTAEGGALTWRPVEGMDDEWIYKQFQLLSLHGQNKDALTKTQLGAWEYDIVAPNYKCNMTDIMAAIGLAQLKRYPEMLYRRRQIIERYDAALEASEIPVRVLNHYGDEHSSSGHLYLVRLLGKTLEQRNEVINRMAERGIACNVHYKPLPMMTAYKNLGFDINDYPNAYNQFVNEITLPLHTKLTDEDIDYVISNFVDIISK</sequence>
<proteinExistence type="inferred from homology"/>
<dbReference type="SUPFAM" id="SSF53383">
    <property type="entry name" value="PLP-dependent transferases"/>
    <property type="match status" value="1"/>
</dbReference>
<evidence type="ECO:0000313" key="6">
    <source>
        <dbReference type="Proteomes" id="UP000027850"/>
    </source>
</evidence>
<dbReference type="InterPro" id="IPR015421">
    <property type="entry name" value="PyrdxlP-dep_Trfase_major"/>
</dbReference>
<dbReference type="PIRSF" id="PIRSF000390">
    <property type="entry name" value="PLP_StrS"/>
    <property type="match status" value="1"/>
</dbReference>
<comment type="caution">
    <text evidence="5">The sequence shown here is derived from an EMBL/GenBank/DDBJ whole genome shotgun (WGS) entry which is preliminary data.</text>
</comment>
<dbReference type="InterPro" id="IPR015424">
    <property type="entry name" value="PyrdxlP-dep_Trfase"/>
</dbReference>
<organism evidence="5 6">
    <name type="scientific">Parabacteroides distasonis str. 3776 D15 i</name>
    <dbReference type="NCBI Taxonomy" id="1339342"/>
    <lineage>
        <taxon>Bacteria</taxon>
        <taxon>Pseudomonadati</taxon>
        <taxon>Bacteroidota</taxon>
        <taxon>Bacteroidia</taxon>
        <taxon>Bacteroidales</taxon>
        <taxon>Tannerellaceae</taxon>
        <taxon>Parabacteroides</taxon>
    </lineage>
</organism>
<dbReference type="GO" id="GO:0008483">
    <property type="term" value="F:transaminase activity"/>
    <property type="evidence" value="ECO:0007669"/>
    <property type="project" value="TreeGrafter"/>
</dbReference>